<dbReference type="Gene3D" id="1.10.10.60">
    <property type="entry name" value="Homeodomain-like"/>
    <property type="match status" value="1"/>
</dbReference>
<evidence type="ECO:0000313" key="1">
    <source>
        <dbReference type="EMBL" id="CDG05982.1"/>
    </source>
</evidence>
<dbReference type="GO" id="GO:0003677">
    <property type="term" value="F:DNA binding"/>
    <property type="evidence" value="ECO:0007669"/>
    <property type="project" value="InterPro"/>
</dbReference>
<dbReference type="AlphaFoldDB" id="S6FVQ7"/>
<name>S6FVQ7_LACLL</name>
<gene>
    <name evidence="1" type="primary">llmg_0655</name>
    <name evidence="1" type="ORF">O9U_00755</name>
</gene>
<dbReference type="EMBL" id="CBLU010000030">
    <property type="protein sequence ID" value="CDG05982.1"/>
    <property type="molecule type" value="Genomic_DNA"/>
</dbReference>
<dbReference type="Pfam" id="PF01527">
    <property type="entry name" value="HTH_Tnp_1"/>
    <property type="match status" value="1"/>
</dbReference>
<dbReference type="Proteomes" id="UP000015361">
    <property type="component" value="Unassembled WGS sequence"/>
</dbReference>
<dbReference type="InterPro" id="IPR002514">
    <property type="entry name" value="Transposase_8"/>
</dbReference>
<dbReference type="GO" id="GO:0006313">
    <property type="term" value="P:DNA transposition"/>
    <property type="evidence" value="ECO:0007669"/>
    <property type="project" value="InterPro"/>
</dbReference>
<reference evidence="1 2" key="1">
    <citation type="journal article" date="2013" name="Appl. Environ. Microbiol.">
        <title>The Carbohydrate Metabolism Signature of Lactococcus lactis Strain A12 Reveals Its Sourdough Ecosystem Origin.</title>
        <authorList>
            <person name="Passerini D."/>
            <person name="Coddeville M."/>
            <person name="Le Bourgeois P."/>
            <person name="Loubiere P."/>
            <person name="Ritzenthaler P."/>
            <person name="Fontagne-Faucher C."/>
            <person name="Daveran-Mingot M.L."/>
            <person name="Cocaign-Bousquet M."/>
        </authorList>
    </citation>
    <scope>NUCLEOTIDE SEQUENCE [LARGE SCALE GENOMIC DNA]</scope>
    <source>
        <strain evidence="1 2">A12</strain>
    </source>
</reference>
<dbReference type="SUPFAM" id="SSF46689">
    <property type="entry name" value="Homeodomain-like"/>
    <property type="match status" value="1"/>
</dbReference>
<protein>
    <submittedName>
        <fullName evidence="1">Transposase</fullName>
    </submittedName>
</protein>
<dbReference type="GO" id="GO:0004803">
    <property type="term" value="F:transposase activity"/>
    <property type="evidence" value="ECO:0007669"/>
    <property type="project" value="InterPro"/>
</dbReference>
<proteinExistence type="predicted"/>
<dbReference type="InterPro" id="IPR009057">
    <property type="entry name" value="Homeodomain-like_sf"/>
</dbReference>
<sequence>MAKIKRYDDEFKKSLVDLHLAGKTQCDLCRDYGVSGSALSKWVRKFSEVKLEDNSVLTAKQIQELQKRNAQLEEGNLILKKASAIFMQNSK</sequence>
<accession>S6FVQ7</accession>
<comment type="caution">
    <text evidence="1">The sequence shown here is derived from an EMBL/GenBank/DDBJ whole genome shotgun (WGS) entry which is preliminary data.</text>
</comment>
<organism evidence="1 2">
    <name type="scientific">Lactococcus lactis subsp. lactis A12</name>
    <dbReference type="NCBI Taxonomy" id="1137134"/>
    <lineage>
        <taxon>Bacteria</taxon>
        <taxon>Bacillati</taxon>
        <taxon>Bacillota</taxon>
        <taxon>Bacilli</taxon>
        <taxon>Lactobacillales</taxon>
        <taxon>Streptococcaceae</taxon>
        <taxon>Lactococcus</taxon>
    </lineage>
</organism>
<evidence type="ECO:0000313" key="2">
    <source>
        <dbReference type="Proteomes" id="UP000015361"/>
    </source>
</evidence>